<organism evidence="6 7">
    <name type="scientific">Blepharisma stoltei</name>
    <dbReference type="NCBI Taxonomy" id="1481888"/>
    <lineage>
        <taxon>Eukaryota</taxon>
        <taxon>Sar</taxon>
        <taxon>Alveolata</taxon>
        <taxon>Ciliophora</taxon>
        <taxon>Postciliodesmatophora</taxon>
        <taxon>Heterotrichea</taxon>
        <taxon>Heterotrichida</taxon>
        <taxon>Blepharismidae</taxon>
        <taxon>Blepharisma</taxon>
    </lineage>
</organism>
<evidence type="ECO:0000256" key="3">
    <source>
        <dbReference type="ARBA" id="ARBA00023212"/>
    </source>
</evidence>
<protein>
    <recommendedName>
        <fullName evidence="2">Actin, cytoplasmic</fullName>
    </recommendedName>
</protein>
<dbReference type="EMBL" id="CAJZBQ010000021">
    <property type="protein sequence ID" value="CAG9318770.1"/>
    <property type="molecule type" value="Genomic_DNA"/>
</dbReference>
<proteinExistence type="inferred from homology"/>
<name>A0AAU9IXM5_9CILI</name>
<dbReference type="Gene3D" id="3.30.420.40">
    <property type="match status" value="2"/>
</dbReference>
<gene>
    <name evidence="6" type="ORF">BSTOLATCC_MIC22136</name>
</gene>
<dbReference type="Proteomes" id="UP001162131">
    <property type="component" value="Unassembled WGS sequence"/>
</dbReference>
<keyword evidence="7" id="KW-1185">Reference proteome</keyword>
<evidence type="ECO:0000256" key="5">
    <source>
        <dbReference type="RuleBase" id="RU000487"/>
    </source>
</evidence>
<evidence type="ECO:0000256" key="1">
    <source>
        <dbReference type="ARBA" id="ARBA00004245"/>
    </source>
</evidence>
<keyword evidence="3" id="KW-0206">Cytoskeleton</keyword>
<accession>A0AAU9IXM5</accession>
<comment type="catalytic activity">
    <reaction evidence="4">
        <text>ATP + H2O = ADP + phosphate + H(+)</text>
        <dbReference type="Rhea" id="RHEA:13065"/>
        <dbReference type="ChEBI" id="CHEBI:15377"/>
        <dbReference type="ChEBI" id="CHEBI:15378"/>
        <dbReference type="ChEBI" id="CHEBI:30616"/>
        <dbReference type="ChEBI" id="CHEBI:43474"/>
        <dbReference type="ChEBI" id="CHEBI:456216"/>
    </reaction>
</comment>
<sequence length="383" mass="42709">MEAELDTKEFVVIDNGSGFIKAGFSGEDSPKVVIPSVLGKYDPTEPGRPAITKFGNEIDLKDPHCALYFPIERSIIKDTDQDWENMRDIWEHLIKDQLQLDPSTINVLITDPVLNSRENKQRISQIFFESIGVSSLGIMSSPVLSLFSTGKTRGIVVDIGDGSTSIVPIFEGFALPHATKRIPLSGIDITNYLLQNLSMHLKPEQFTVARGIKEEMLVVPQDYEKTMNGKDLITDEESCYELPSGEIIKINKQTRVNAAEILFRPSIINKEIGGIPEITAESIFKCDIDLRADMYSNISLSGGTSMMRGFHERMEKEIRTIMSGTVMGNEIKVVSDSFRQHAAWIGGSMLASLSTFGQFMVMSKAEWEAEGTIRQSLVHKFTF</sequence>
<dbReference type="Gene3D" id="3.90.640.10">
    <property type="entry name" value="Actin, Chain A, domain 4"/>
    <property type="match status" value="1"/>
</dbReference>
<dbReference type="PRINTS" id="PR00190">
    <property type="entry name" value="ACTIN"/>
</dbReference>
<dbReference type="PANTHER" id="PTHR11937">
    <property type="entry name" value="ACTIN"/>
    <property type="match status" value="1"/>
</dbReference>
<comment type="similarity">
    <text evidence="5">Belongs to the actin family.</text>
</comment>
<dbReference type="FunFam" id="3.30.420.40:FF:000050">
    <property type="entry name" value="Actin, alpha skeletal muscle"/>
    <property type="match status" value="1"/>
</dbReference>
<reference evidence="6" key="1">
    <citation type="submission" date="2021-09" db="EMBL/GenBank/DDBJ databases">
        <authorList>
            <consortium name="AG Swart"/>
            <person name="Singh M."/>
            <person name="Singh A."/>
            <person name="Seah K."/>
            <person name="Emmerich C."/>
        </authorList>
    </citation>
    <scope>NUCLEOTIDE SEQUENCE</scope>
    <source>
        <strain evidence="6">ATCC30299</strain>
    </source>
</reference>
<comment type="subcellular location">
    <subcellularLocation>
        <location evidence="1">Cytoplasm</location>
        <location evidence="1">Cytoskeleton</location>
    </subcellularLocation>
</comment>
<dbReference type="SMART" id="SM00268">
    <property type="entry name" value="ACTIN"/>
    <property type="match status" value="1"/>
</dbReference>
<dbReference type="SUPFAM" id="SSF53067">
    <property type="entry name" value="Actin-like ATPase domain"/>
    <property type="match status" value="2"/>
</dbReference>
<evidence type="ECO:0000256" key="4">
    <source>
        <dbReference type="ARBA" id="ARBA00049360"/>
    </source>
</evidence>
<dbReference type="GO" id="GO:0005856">
    <property type="term" value="C:cytoskeleton"/>
    <property type="evidence" value="ECO:0007669"/>
    <property type="project" value="UniProtKB-SubCell"/>
</dbReference>
<evidence type="ECO:0000313" key="7">
    <source>
        <dbReference type="Proteomes" id="UP001162131"/>
    </source>
</evidence>
<comment type="caution">
    <text evidence="6">The sequence shown here is derived from an EMBL/GenBank/DDBJ whole genome shotgun (WGS) entry which is preliminary data.</text>
</comment>
<keyword evidence="3" id="KW-0963">Cytoplasm</keyword>
<dbReference type="AlphaFoldDB" id="A0AAU9IXM5"/>
<evidence type="ECO:0000313" key="6">
    <source>
        <dbReference type="EMBL" id="CAG9318770.1"/>
    </source>
</evidence>
<dbReference type="Pfam" id="PF00022">
    <property type="entry name" value="Actin"/>
    <property type="match status" value="2"/>
</dbReference>
<dbReference type="InterPro" id="IPR043129">
    <property type="entry name" value="ATPase_NBD"/>
</dbReference>
<dbReference type="InterPro" id="IPR004000">
    <property type="entry name" value="Actin"/>
</dbReference>
<evidence type="ECO:0000256" key="2">
    <source>
        <dbReference type="ARBA" id="ARBA00020098"/>
    </source>
</evidence>